<dbReference type="EMBL" id="JAUEPP010000003">
    <property type="protein sequence ID" value="KAK3347910.1"/>
    <property type="molecule type" value="Genomic_DNA"/>
</dbReference>
<organism evidence="2 3">
    <name type="scientific">Neurospora tetraspora</name>
    <dbReference type="NCBI Taxonomy" id="94610"/>
    <lineage>
        <taxon>Eukaryota</taxon>
        <taxon>Fungi</taxon>
        <taxon>Dikarya</taxon>
        <taxon>Ascomycota</taxon>
        <taxon>Pezizomycotina</taxon>
        <taxon>Sordariomycetes</taxon>
        <taxon>Sordariomycetidae</taxon>
        <taxon>Sordariales</taxon>
        <taxon>Sordariaceae</taxon>
        <taxon>Neurospora</taxon>
    </lineage>
</organism>
<dbReference type="RefSeq" id="XP_062682992.1">
    <property type="nucleotide sequence ID" value="XM_062821204.1"/>
</dbReference>
<evidence type="ECO:0000313" key="2">
    <source>
        <dbReference type="EMBL" id="KAK3347910.1"/>
    </source>
</evidence>
<evidence type="ECO:0000256" key="1">
    <source>
        <dbReference type="SAM" id="Phobius"/>
    </source>
</evidence>
<name>A0AAE0JHF9_9PEZI</name>
<protein>
    <submittedName>
        <fullName evidence="2">Uncharacterized protein</fullName>
    </submittedName>
</protein>
<evidence type="ECO:0000313" key="3">
    <source>
        <dbReference type="Proteomes" id="UP001278500"/>
    </source>
</evidence>
<proteinExistence type="predicted"/>
<feature type="transmembrane region" description="Helical" evidence="1">
    <location>
        <begin position="12"/>
        <end position="32"/>
    </location>
</feature>
<accession>A0AAE0JHF9</accession>
<sequence>MATTRRNGTGVVGLEFIGRSVGSACLLSVCLLQQTRRLKKGKDTTRWRLFACLLVLFLRYVLVLFISFSVSVYVAWSCLALLKLS</sequence>
<reference evidence="2" key="1">
    <citation type="journal article" date="2023" name="Mol. Phylogenet. Evol.">
        <title>Genome-scale phylogeny and comparative genomics of the fungal order Sordariales.</title>
        <authorList>
            <person name="Hensen N."/>
            <person name="Bonometti L."/>
            <person name="Westerberg I."/>
            <person name="Brannstrom I.O."/>
            <person name="Guillou S."/>
            <person name="Cros-Aarteil S."/>
            <person name="Calhoun S."/>
            <person name="Haridas S."/>
            <person name="Kuo A."/>
            <person name="Mondo S."/>
            <person name="Pangilinan J."/>
            <person name="Riley R."/>
            <person name="LaButti K."/>
            <person name="Andreopoulos B."/>
            <person name="Lipzen A."/>
            <person name="Chen C."/>
            <person name="Yan M."/>
            <person name="Daum C."/>
            <person name="Ng V."/>
            <person name="Clum A."/>
            <person name="Steindorff A."/>
            <person name="Ohm R.A."/>
            <person name="Martin F."/>
            <person name="Silar P."/>
            <person name="Natvig D.O."/>
            <person name="Lalanne C."/>
            <person name="Gautier V."/>
            <person name="Ament-Velasquez S.L."/>
            <person name="Kruys A."/>
            <person name="Hutchinson M.I."/>
            <person name="Powell A.J."/>
            <person name="Barry K."/>
            <person name="Miller A.N."/>
            <person name="Grigoriev I.V."/>
            <person name="Debuchy R."/>
            <person name="Gladieux P."/>
            <person name="Hiltunen Thoren M."/>
            <person name="Johannesson H."/>
        </authorList>
    </citation>
    <scope>NUCLEOTIDE SEQUENCE</scope>
    <source>
        <strain evidence="2">CBS 560.94</strain>
    </source>
</reference>
<reference evidence="2" key="2">
    <citation type="submission" date="2023-06" db="EMBL/GenBank/DDBJ databases">
        <authorList>
            <consortium name="Lawrence Berkeley National Laboratory"/>
            <person name="Haridas S."/>
            <person name="Hensen N."/>
            <person name="Bonometti L."/>
            <person name="Westerberg I."/>
            <person name="Brannstrom I.O."/>
            <person name="Guillou S."/>
            <person name="Cros-Aarteil S."/>
            <person name="Calhoun S."/>
            <person name="Kuo A."/>
            <person name="Mondo S."/>
            <person name="Pangilinan J."/>
            <person name="Riley R."/>
            <person name="Labutti K."/>
            <person name="Andreopoulos B."/>
            <person name="Lipzen A."/>
            <person name="Chen C."/>
            <person name="Yanf M."/>
            <person name="Daum C."/>
            <person name="Ng V."/>
            <person name="Clum A."/>
            <person name="Steindorff A."/>
            <person name="Ohm R."/>
            <person name="Martin F."/>
            <person name="Silar P."/>
            <person name="Natvig D."/>
            <person name="Lalanne C."/>
            <person name="Gautier V."/>
            <person name="Ament-Velasquez S.L."/>
            <person name="Kruys A."/>
            <person name="Hutchinson M.I."/>
            <person name="Powell A.J."/>
            <person name="Barry K."/>
            <person name="Miller A.N."/>
            <person name="Grigoriev I.V."/>
            <person name="Debuchy R."/>
            <person name="Gladieux P."/>
            <person name="Thoren M.H."/>
            <person name="Johannesson H."/>
        </authorList>
    </citation>
    <scope>NUCLEOTIDE SEQUENCE</scope>
    <source>
        <strain evidence="2">CBS 560.94</strain>
    </source>
</reference>
<feature type="transmembrane region" description="Helical" evidence="1">
    <location>
        <begin position="53"/>
        <end position="76"/>
    </location>
</feature>
<dbReference type="Proteomes" id="UP001278500">
    <property type="component" value="Unassembled WGS sequence"/>
</dbReference>
<keyword evidence="1" id="KW-0472">Membrane</keyword>
<keyword evidence="1" id="KW-0812">Transmembrane</keyword>
<dbReference type="GeneID" id="87858358"/>
<keyword evidence="1" id="KW-1133">Transmembrane helix</keyword>
<dbReference type="AlphaFoldDB" id="A0AAE0JHF9"/>
<keyword evidence="3" id="KW-1185">Reference proteome</keyword>
<comment type="caution">
    <text evidence="2">The sequence shown here is derived from an EMBL/GenBank/DDBJ whole genome shotgun (WGS) entry which is preliminary data.</text>
</comment>
<gene>
    <name evidence="2" type="ORF">B0H65DRAFT_158752</name>
</gene>